<dbReference type="Proteomes" id="UP001497512">
    <property type="component" value="Chromosome 11"/>
</dbReference>
<proteinExistence type="predicted"/>
<organism evidence="1 2">
    <name type="scientific">Sphagnum troendelagicum</name>
    <dbReference type="NCBI Taxonomy" id="128251"/>
    <lineage>
        <taxon>Eukaryota</taxon>
        <taxon>Viridiplantae</taxon>
        <taxon>Streptophyta</taxon>
        <taxon>Embryophyta</taxon>
        <taxon>Bryophyta</taxon>
        <taxon>Sphagnophytina</taxon>
        <taxon>Sphagnopsida</taxon>
        <taxon>Sphagnales</taxon>
        <taxon>Sphagnaceae</taxon>
        <taxon>Sphagnum</taxon>
    </lineage>
</organism>
<evidence type="ECO:0000313" key="1">
    <source>
        <dbReference type="EMBL" id="CAK9197301.1"/>
    </source>
</evidence>
<evidence type="ECO:0000313" key="2">
    <source>
        <dbReference type="Proteomes" id="UP001497512"/>
    </source>
</evidence>
<sequence>MESSAKQQARTSKLAPVLEDYYMGPEAAPIKQRNTKPAVCKKPVGWKKKDSSMSPLVRLLGNLRDAYVRMMNDLAKKADMNSLAGVAAAPYKYYSPPVCCHGAATTTECYNDSCELLRELLFRPERRTTQTELSKP</sequence>
<name>A0ABP0TID8_9BRYO</name>
<dbReference type="EMBL" id="OZ019903">
    <property type="protein sequence ID" value="CAK9197301.1"/>
    <property type="molecule type" value="Genomic_DNA"/>
</dbReference>
<gene>
    <name evidence="1" type="ORF">CSSPTR1EN2_LOCUS3906</name>
</gene>
<keyword evidence="2" id="KW-1185">Reference proteome</keyword>
<reference evidence="1" key="1">
    <citation type="submission" date="2024-02" db="EMBL/GenBank/DDBJ databases">
        <authorList>
            <consortium name="ELIXIR-Norway"/>
            <consortium name="Elixir Norway"/>
        </authorList>
    </citation>
    <scope>NUCLEOTIDE SEQUENCE</scope>
</reference>
<protein>
    <submittedName>
        <fullName evidence="1">Uncharacterized protein</fullName>
    </submittedName>
</protein>
<accession>A0ABP0TID8</accession>